<organism evidence="1 2">
    <name type="scientific">Chitinophaga defluvii</name>
    <dbReference type="NCBI Taxonomy" id="3163343"/>
    <lineage>
        <taxon>Bacteria</taxon>
        <taxon>Pseudomonadati</taxon>
        <taxon>Bacteroidota</taxon>
        <taxon>Chitinophagia</taxon>
        <taxon>Chitinophagales</taxon>
        <taxon>Chitinophagaceae</taxon>
        <taxon>Chitinophaga</taxon>
    </lineage>
</organism>
<comment type="caution">
    <text evidence="1">The sequence shown here is derived from an EMBL/GenBank/DDBJ whole genome shotgun (WGS) entry which is preliminary data.</text>
</comment>
<dbReference type="Proteomes" id="UP001549749">
    <property type="component" value="Unassembled WGS sequence"/>
</dbReference>
<evidence type="ECO:0000313" key="2">
    <source>
        <dbReference type="Proteomes" id="UP001549749"/>
    </source>
</evidence>
<proteinExistence type="predicted"/>
<gene>
    <name evidence="1" type="ORF">ABR189_14995</name>
</gene>
<protein>
    <submittedName>
        <fullName evidence="1">Uncharacterized protein</fullName>
    </submittedName>
</protein>
<evidence type="ECO:0000313" key="1">
    <source>
        <dbReference type="EMBL" id="MET6998689.1"/>
    </source>
</evidence>
<dbReference type="PROSITE" id="PS51257">
    <property type="entry name" value="PROKAR_LIPOPROTEIN"/>
    <property type="match status" value="1"/>
</dbReference>
<sequence>MKDIQNIFKCSSLFQKAGIACCLCLALLYGCKKADNFYETLDGLLQVDGSADRAYRTSYVVGDTLQIYGLLKADKDLEVWINGIKGNIIDKSLVDYRTSEGDQRNMDRIRVLISEEMIGSNLPVEFRNGDLRGTGPAIDVLSYYGNNSFTQELTQQTTYTFPDRSNIFLYCASGKGDVYYYSQTDKRIRHIGKDGTSAVIKDLSLPLPDGANVQEFLAGGVDPGKQNLYFSVHTDKGYALYRMILANQNLTLLNSSASIGAPFSGQLSAVQIAVTSIYPDKNGNLFLGIGNSTILKSLPVALAYCTAADQSFSYLYKWDGSVPGLPAELLPLGTDHRGWRLNPDEKRLYILGFSNITGFAIDVYDTESRVKLQRVSFAGGNDPFTFVGNFPSLKINLSNGNTNSPDLCFGLMPMPGNRLQALLYQYYQYPATNELASGRDFPKWTVFDFDSNRTYAYAKGKFDQGAVVFNPSTYLFPKNSAVDELLNWDEDGHLYMSTNGKKLLIKTKTQ</sequence>
<dbReference type="EMBL" id="JBEXAC010000002">
    <property type="protein sequence ID" value="MET6998689.1"/>
    <property type="molecule type" value="Genomic_DNA"/>
</dbReference>
<keyword evidence="2" id="KW-1185">Reference proteome</keyword>
<reference evidence="1 2" key="1">
    <citation type="submission" date="2024-06" db="EMBL/GenBank/DDBJ databases">
        <title>Chitinophaga defluvii sp. nov., isolated from municipal sewage.</title>
        <authorList>
            <person name="Zhang L."/>
        </authorList>
    </citation>
    <scope>NUCLEOTIDE SEQUENCE [LARGE SCALE GENOMIC DNA]</scope>
    <source>
        <strain evidence="1 2">H8</strain>
    </source>
</reference>
<dbReference type="InterPro" id="IPR011044">
    <property type="entry name" value="Quino_amine_DH_bsu"/>
</dbReference>
<name>A0ABV2T975_9BACT</name>
<dbReference type="SUPFAM" id="SSF50969">
    <property type="entry name" value="YVTN repeat-like/Quinoprotein amine dehydrogenase"/>
    <property type="match status" value="1"/>
</dbReference>
<accession>A0ABV2T975</accession>
<dbReference type="RefSeq" id="WP_354661331.1">
    <property type="nucleotide sequence ID" value="NZ_JBEXAC010000002.1"/>
</dbReference>